<dbReference type="Pfam" id="PF04043">
    <property type="entry name" value="PMEI"/>
    <property type="match status" value="1"/>
</dbReference>
<dbReference type="InterPro" id="IPR035513">
    <property type="entry name" value="Invertase/methylesterase_inhib"/>
</dbReference>
<dbReference type="InterPro" id="IPR006501">
    <property type="entry name" value="Pectinesterase_inhib_dom"/>
</dbReference>
<protein>
    <recommendedName>
        <fullName evidence="3">Pectinesterase inhibitor domain-containing protein</fullName>
    </recommendedName>
</protein>
<dbReference type="PANTHER" id="PTHR31080">
    <property type="entry name" value="PECTINESTERASE INHIBITOR-LIKE"/>
    <property type="match status" value="1"/>
</dbReference>
<dbReference type="EMBL" id="JABTTQ020003212">
    <property type="protein sequence ID" value="KAK6119382.1"/>
    <property type="molecule type" value="Genomic_DNA"/>
</dbReference>
<evidence type="ECO:0000256" key="2">
    <source>
        <dbReference type="SAM" id="SignalP"/>
    </source>
</evidence>
<dbReference type="CDD" id="cd15798">
    <property type="entry name" value="PMEI-like_3"/>
    <property type="match status" value="1"/>
</dbReference>
<comment type="caution">
    <text evidence="4">The sequence shown here is derived from an EMBL/GenBank/DDBJ whole genome shotgun (WGS) entry which is preliminary data.</text>
</comment>
<organism evidence="4 5">
    <name type="scientific">Rehmannia glutinosa</name>
    <name type="common">Chinese foxglove</name>
    <dbReference type="NCBI Taxonomy" id="99300"/>
    <lineage>
        <taxon>Eukaryota</taxon>
        <taxon>Viridiplantae</taxon>
        <taxon>Streptophyta</taxon>
        <taxon>Embryophyta</taxon>
        <taxon>Tracheophyta</taxon>
        <taxon>Spermatophyta</taxon>
        <taxon>Magnoliopsida</taxon>
        <taxon>eudicotyledons</taxon>
        <taxon>Gunneridae</taxon>
        <taxon>Pentapetalae</taxon>
        <taxon>asterids</taxon>
        <taxon>lamiids</taxon>
        <taxon>Lamiales</taxon>
        <taxon>Orobanchaceae</taxon>
        <taxon>Rehmannieae</taxon>
        <taxon>Rehmannia</taxon>
    </lineage>
</organism>
<name>A0ABR0UAQ4_REHGL</name>
<evidence type="ECO:0000256" key="1">
    <source>
        <dbReference type="ARBA" id="ARBA00022729"/>
    </source>
</evidence>
<dbReference type="Proteomes" id="UP001318860">
    <property type="component" value="Unassembled WGS sequence"/>
</dbReference>
<dbReference type="InterPro" id="IPR051955">
    <property type="entry name" value="PME_Inhibitor"/>
</dbReference>
<keyword evidence="1 2" id="KW-0732">Signal</keyword>
<accession>A0ABR0UAQ4</accession>
<evidence type="ECO:0000313" key="5">
    <source>
        <dbReference type="Proteomes" id="UP001318860"/>
    </source>
</evidence>
<feature type="chain" id="PRO_5046424246" description="Pectinesterase inhibitor domain-containing protein" evidence="2">
    <location>
        <begin position="23"/>
        <end position="216"/>
    </location>
</feature>
<dbReference type="Gene3D" id="1.20.140.40">
    <property type="entry name" value="Invertase/pectin methylesterase inhibitor family protein"/>
    <property type="match status" value="1"/>
</dbReference>
<keyword evidence="5" id="KW-1185">Reference proteome</keyword>
<proteinExistence type="predicted"/>
<sequence length="216" mass="23498">MAQIVKLSCFLLSLLILTLVQAEHSVVSHSAPEPGAFIESQCQTTLYPDLCVRCLSNYASNFTTTLSHRQLAQIALKVTLARAESTRAYVTGVAKELNQTKAKGYEAVRGCLDQINDGVDQLANCVNETENIKEDGGINSEFPWHASNVQTWMSTALTDASMCIDGFSGRAIGGKTKAIIKAKVLNLQQVTSNALALFNRFAARYRSSQVKKPKAP</sequence>
<gene>
    <name evidence="4" type="ORF">DH2020_046877</name>
</gene>
<evidence type="ECO:0000259" key="3">
    <source>
        <dbReference type="SMART" id="SM00856"/>
    </source>
</evidence>
<dbReference type="SMART" id="SM00856">
    <property type="entry name" value="PMEI"/>
    <property type="match status" value="1"/>
</dbReference>
<feature type="signal peptide" evidence="2">
    <location>
        <begin position="1"/>
        <end position="22"/>
    </location>
</feature>
<feature type="domain" description="Pectinesterase inhibitor" evidence="3">
    <location>
        <begin position="33"/>
        <end position="197"/>
    </location>
</feature>
<evidence type="ECO:0000313" key="4">
    <source>
        <dbReference type="EMBL" id="KAK6119382.1"/>
    </source>
</evidence>
<reference evidence="4 5" key="1">
    <citation type="journal article" date="2021" name="Comput. Struct. Biotechnol. J.">
        <title>De novo genome assembly of the potent medicinal plant Rehmannia glutinosa using nanopore technology.</title>
        <authorList>
            <person name="Ma L."/>
            <person name="Dong C."/>
            <person name="Song C."/>
            <person name="Wang X."/>
            <person name="Zheng X."/>
            <person name="Niu Y."/>
            <person name="Chen S."/>
            <person name="Feng W."/>
        </authorList>
    </citation>
    <scope>NUCLEOTIDE SEQUENCE [LARGE SCALE GENOMIC DNA]</scope>
    <source>
        <strain evidence="4">DH-2019</strain>
    </source>
</reference>
<dbReference type="NCBIfam" id="TIGR01614">
    <property type="entry name" value="PME_inhib"/>
    <property type="match status" value="1"/>
</dbReference>
<dbReference type="SUPFAM" id="SSF101148">
    <property type="entry name" value="Plant invertase/pectin methylesterase inhibitor"/>
    <property type="match status" value="1"/>
</dbReference>
<dbReference type="PANTHER" id="PTHR31080:SF12">
    <property type="entry name" value="PLANT INVERTASE_PECTIN METHYLESTERASE INHIBITOR"/>
    <property type="match status" value="1"/>
</dbReference>